<keyword evidence="7 11" id="KW-0808">Transferase</keyword>
<dbReference type="Proteomes" id="UP000218767">
    <property type="component" value="Unassembled WGS sequence"/>
</dbReference>
<protein>
    <recommendedName>
        <fullName evidence="11">Histidinol-phosphate aminotransferase</fullName>
        <ecNumber evidence="11">2.6.1.9</ecNumber>
    </recommendedName>
    <alternativeName>
        <fullName evidence="11">Imidazole acetol-phosphate transaminase</fullName>
    </alternativeName>
</protein>
<dbReference type="InterPro" id="IPR015424">
    <property type="entry name" value="PyrdxlP-dep_Trfase"/>
</dbReference>
<name>A0A2A4WWZ8_9GAMM</name>
<evidence type="ECO:0000256" key="9">
    <source>
        <dbReference type="ARBA" id="ARBA00023102"/>
    </source>
</evidence>
<proteinExistence type="inferred from homology"/>
<dbReference type="Gene3D" id="3.40.640.10">
    <property type="entry name" value="Type I PLP-dependent aspartate aminotransferase-like (Major domain)"/>
    <property type="match status" value="1"/>
</dbReference>
<comment type="similarity">
    <text evidence="3 11">Belongs to the class-II pyridoxal-phosphate-dependent aminotransferase family. Histidinol-phosphate aminotransferase subfamily.</text>
</comment>
<dbReference type="CDD" id="cd00609">
    <property type="entry name" value="AAT_like"/>
    <property type="match status" value="1"/>
</dbReference>
<sequence>MSFERKNIEKMQGYAPGEQTGAADIIKLNTNENPYPPSPQVAEALESINVAALRRYPSPTADSFREAASRLHNISTEQIIPTNGGDELLRLVLTTYVEQLDTIAVCKPSYSLYPVLAEIQGCRFEEISLLDDWSMPEDFLEQLNKSAAKLLILVNPNAPTGALLSADYLAEIAENFPGLLLIDEAYVDFVDPELNYDSISLINSHDNILILRTLSKAYSLAGLRFGYGIGAKSLIEPMMFKTRDSYNTDHISQSLATAALDSCEYARENCERIRQSRELLRADLHELGLTAPASQSNFILCQIPESLGAEKLYRQLKQRNILVRYFDQERLRDKLRISIGTDAENAALVAAIKELTQQ</sequence>
<dbReference type="Gene3D" id="3.90.1150.10">
    <property type="entry name" value="Aspartate Aminotransferase, domain 1"/>
    <property type="match status" value="1"/>
</dbReference>
<evidence type="ECO:0000259" key="12">
    <source>
        <dbReference type="Pfam" id="PF00155"/>
    </source>
</evidence>
<dbReference type="InterPro" id="IPR015422">
    <property type="entry name" value="PyrdxlP-dep_Trfase_small"/>
</dbReference>
<evidence type="ECO:0000256" key="2">
    <source>
        <dbReference type="ARBA" id="ARBA00005011"/>
    </source>
</evidence>
<dbReference type="Pfam" id="PF00155">
    <property type="entry name" value="Aminotran_1_2"/>
    <property type="match status" value="1"/>
</dbReference>
<dbReference type="EMBL" id="NVUL01000104">
    <property type="protein sequence ID" value="PCI74347.1"/>
    <property type="molecule type" value="Genomic_DNA"/>
</dbReference>
<dbReference type="UniPathway" id="UPA00031">
    <property type="reaction ID" value="UER00012"/>
</dbReference>
<dbReference type="InterPro" id="IPR015421">
    <property type="entry name" value="PyrdxlP-dep_Trfase_major"/>
</dbReference>
<dbReference type="EC" id="2.6.1.9" evidence="11"/>
<evidence type="ECO:0000256" key="3">
    <source>
        <dbReference type="ARBA" id="ARBA00007970"/>
    </source>
</evidence>
<comment type="pathway">
    <text evidence="2 11">Amino-acid biosynthesis; L-histidine biosynthesis; L-histidine from 5-phospho-alpha-D-ribose 1-diphosphate: step 7/9.</text>
</comment>
<dbReference type="NCBIfam" id="TIGR01141">
    <property type="entry name" value="hisC"/>
    <property type="match status" value="1"/>
</dbReference>
<keyword evidence="8 11" id="KW-0663">Pyridoxal phosphate</keyword>
<feature type="modified residue" description="N6-(pyridoxal phosphate)lysine" evidence="11">
    <location>
        <position position="216"/>
    </location>
</feature>
<dbReference type="SUPFAM" id="SSF53383">
    <property type="entry name" value="PLP-dependent transferases"/>
    <property type="match status" value="1"/>
</dbReference>
<dbReference type="PANTHER" id="PTHR42885">
    <property type="entry name" value="HISTIDINOL-PHOSPHATE AMINOTRANSFERASE-RELATED"/>
    <property type="match status" value="1"/>
</dbReference>
<dbReference type="PROSITE" id="PS00599">
    <property type="entry name" value="AA_TRANSFER_CLASS_2"/>
    <property type="match status" value="1"/>
</dbReference>
<evidence type="ECO:0000256" key="7">
    <source>
        <dbReference type="ARBA" id="ARBA00022679"/>
    </source>
</evidence>
<keyword evidence="9 11" id="KW-0368">Histidine biosynthesis</keyword>
<feature type="domain" description="Aminotransferase class I/classII large" evidence="12">
    <location>
        <begin position="24"/>
        <end position="352"/>
    </location>
</feature>
<evidence type="ECO:0000256" key="11">
    <source>
        <dbReference type="HAMAP-Rule" id="MF_01023"/>
    </source>
</evidence>
<organism evidence="13 14">
    <name type="scientific">SAR86 cluster bacterium</name>
    <dbReference type="NCBI Taxonomy" id="2030880"/>
    <lineage>
        <taxon>Bacteria</taxon>
        <taxon>Pseudomonadati</taxon>
        <taxon>Pseudomonadota</taxon>
        <taxon>Gammaproteobacteria</taxon>
        <taxon>SAR86 cluster</taxon>
    </lineage>
</organism>
<accession>A0A2A4WWZ8</accession>
<dbReference type="HAMAP" id="MF_01023">
    <property type="entry name" value="HisC_aminotrans_2"/>
    <property type="match status" value="1"/>
</dbReference>
<comment type="caution">
    <text evidence="13">The sequence shown here is derived from an EMBL/GenBank/DDBJ whole genome shotgun (WGS) entry which is preliminary data.</text>
</comment>
<dbReference type="GO" id="GO:0030170">
    <property type="term" value="F:pyridoxal phosphate binding"/>
    <property type="evidence" value="ECO:0007669"/>
    <property type="project" value="InterPro"/>
</dbReference>
<dbReference type="InterPro" id="IPR005861">
    <property type="entry name" value="HisP_aminotrans"/>
</dbReference>
<reference evidence="14" key="1">
    <citation type="submission" date="2017-08" db="EMBL/GenBank/DDBJ databases">
        <title>A dynamic microbial community with high functional redundancy inhabits the cold, oxic subseafloor aquifer.</title>
        <authorList>
            <person name="Tully B.J."/>
            <person name="Wheat C.G."/>
            <person name="Glazer B.T."/>
            <person name="Huber J.A."/>
        </authorList>
    </citation>
    <scope>NUCLEOTIDE SEQUENCE [LARGE SCALE GENOMIC DNA]</scope>
</reference>
<comment type="catalytic activity">
    <reaction evidence="10 11">
        <text>L-histidinol phosphate + 2-oxoglutarate = 3-(imidazol-4-yl)-2-oxopropyl phosphate + L-glutamate</text>
        <dbReference type="Rhea" id="RHEA:23744"/>
        <dbReference type="ChEBI" id="CHEBI:16810"/>
        <dbReference type="ChEBI" id="CHEBI:29985"/>
        <dbReference type="ChEBI" id="CHEBI:57766"/>
        <dbReference type="ChEBI" id="CHEBI:57980"/>
        <dbReference type="EC" id="2.6.1.9"/>
    </reaction>
</comment>
<comment type="cofactor">
    <cofactor evidence="1 11">
        <name>pyridoxal 5'-phosphate</name>
        <dbReference type="ChEBI" id="CHEBI:597326"/>
    </cofactor>
</comment>
<keyword evidence="5 11" id="KW-0032">Aminotransferase</keyword>
<keyword evidence="6 11" id="KW-0028">Amino-acid biosynthesis</keyword>
<evidence type="ECO:0000256" key="8">
    <source>
        <dbReference type="ARBA" id="ARBA00022898"/>
    </source>
</evidence>
<dbReference type="PANTHER" id="PTHR42885:SF2">
    <property type="entry name" value="HISTIDINOL-PHOSPHATE AMINOTRANSFERASE"/>
    <property type="match status" value="1"/>
</dbReference>
<evidence type="ECO:0000256" key="4">
    <source>
        <dbReference type="ARBA" id="ARBA00011738"/>
    </source>
</evidence>
<evidence type="ECO:0000256" key="5">
    <source>
        <dbReference type="ARBA" id="ARBA00022576"/>
    </source>
</evidence>
<dbReference type="InterPro" id="IPR001917">
    <property type="entry name" value="Aminotrans_II_pyridoxalP_BS"/>
</dbReference>
<evidence type="ECO:0000256" key="6">
    <source>
        <dbReference type="ARBA" id="ARBA00022605"/>
    </source>
</evidence>
<dbReference type="InterPro" id="IPR004839">
    <property type="entry name" value="Aminotransferase_I/II_large"/>
</dbReference>
<evidence type="ECO:0000313" key="14">
    <source>
        <dbReference type="Proteomes" id="UP000218767"/>
    </source>
</evidence>
<gene>
    <name evidence="11 13" type="primary">hisC</name>
    <name evidence="13" type="ORF">COB20_15260</name>
</gene>
<evidence type="ECO:0000313" key="13">
    <source>
        <dbReference type="EMBL" id="PCI74347.1"/>
    </source>
</evidence>
<evidence type="ECO:0000256" key="1">
    <source>
        <dbReference type="ARBA" id="ARBA00001933"/>
    </source>
</evidence>
<comment type="subunit">
    <text evidence="4 11">Homodimer.</text>
</comment>
<dbReference type="GO" id="GO:0000105">
    <property type="term" value="P:L-histidine biosynthetic process"/>
    <property type="evidence" value="ECO:0007669"/>
    <property type="project" value="UniProtKB-UniRule"/>
</dbReference>
<evidence type="ECO:0000256" key="10">
    <source>
        <dbReference type="ARBA" id="ARBA00047481"/>
    </source>
</evidence>
<dbReference type="AlphaFoldDB" id="A0A2A4WWZ8"/>
<dbReference type="GO" id="GO:0004400">
    <property type="term" value="F:histidinol-phosphate transaminase activity"/>
    <property type="evidence" value="ECO:0007669"/>
    <property type="project" value="UniProtKB-UniRule"/>
</dbReference>